<feature type="compositionally biased region" description="Basic and acidic residues" evidence="1">
    <location>
        <begin position="321"/>
        <end position="366"/>
    </location>
</feature>
<name>A0A820X0P6_9BILA</name>
<evidence type="ECO:0000313" key="5">
    <source>
        <dbReference type="Proteomes" id="UP000663851"/>
    </source>
</evidence>
<feature type="compositionally biased region" description="Polar residues" evidence="1">
    <location>
        <begin position="222"/>
        <end position="234"/>
    </location>
</feature>
<feature type="compositionally biased region" description="Basic and acidic residues" evidence="1">
    <location>
        <begin position="283"/>
        <end position="313"/>
    </location>
</feature>
<evidence type="ECO:0000256" key="1">
    <source>
        <dbReference type="SAM" id="MobiDB-lite"/>
    </source>
</evidence>
<feature type="region of interest" description="Disordered" evidence="1">
    <location>
        <begin position="739"/>
        <end position="764"/>
    </location>
</feature>
<dbReference type="Pfam" id="PF20209">
    <property type="entry name" value="DUF6570"/>
    <property type="match status" value="1"/>
</dbReference>
<accession>A0A820X0P6</accession>
<evidence type="ECO:0000313" key="4">
    <source>
        <dbReference type="EMBL" id="CAF4523032.1"/>
    </source>
</evidence>
<dbReference type="Proteomes" id="UP000663851">
    <property type="component" value="Unassembled WGS sequence"/>
</dbReference>
<dbReference type="InterPro" id="IPR048998">
    <property type="entry name" value="STPR"/>
</dbReference>
<evidence type="ECO:0000259" key="2">
    <source>
        <dbReference type="Pfam" id="PF20209"/>
    </source>
</evidence>
<dbReference type="AlphaFoldDB" id="A0A820X0P6"/>
<proteinExistence type="predicted"/>
<dbReference type="InterPro" id="IPR046700">
    <property type="entry name" value="DUF6570"/>
</dbReference>
<protein>
    <recommendedName>
        <fullName evidence="6">OTU domain-containing protein</fullName>
    </recommendedName>
</protein>
<feature type="compositionally biased region" description="Polar residues" evidence="1">
    <location>
        <begin position="746"/>
        <end position="764"/>
    </location>
</feature>
<evidence type="ECO:0000259" key="3">
    <source>
        <dbReference type="Pfam" id="PF21107"/>
    </source>
</evidence>
<feature type="domain" description="DUF6570" evidence="2">
    <location>
        <begin position="573"/>
        <end position="708"/>
    </location>
</feature>
<dbReference type="EMBL" id="CAJOBO010004511">
    <property type="protein sequence ID" value="CAF4523032.1"/>
    <property type="molecule type" value="Genomic_DNA"/>
</dbReference>
<gene>
    <name evidence="4" type="ORF">HFQ381_LOCUS29247</name>
</gene>
<comment type="caution">
    <text evidence="4">The sequence shown here is derived from an EMBL/GenBank/DDBJ whole genome shotgun (WGS) entry which is preliminary data.</text>
</comment>
<sequence length="764" mass="87686">MSRGQKFARLLQYLEACSKSVMHQYAIVSAVQSIRQIETIMTPIQFHPNQVFDETKHIVDVIAKKYLEKATDDVHKLVPVEVAADGNCLYSSILVLMNNPAATQSELRVRTIIELVMNEIHYTNTYSQFMGPVNIAVQAICKNCTFSEFEKDARETNHGGCSPNHFVPLMSPAMDYDFESSNESTSTIMKTLKNNVHTQIRIPEFESSPSRRLRTEMRPENDSAQSIISGQIKNQQDDIEPRHQSRLEKKREYARASRTNETDNEHQQRLEKQKSRSQLNRAMETEEQRQNRLQNDRERTRSSRRHETEEQRQNRLKKNRERTQSSRRNETEQQRQNRLKIDRERAGSTRMNKTEEQRQNRIEQQRKRSQVNRTKKKLEKRTSHNTAVQHQDILMQLNETEDHAPLRGNSMNDLTQNENVTKKNKSSIYPRWPESISHDLKEACLKQFLKHMSMSALAEATCAVCNVRIPVQNSKKILVSKIPNIHVLKVSDELNELVGSMQSAARKHSITNIGVSAKCNNIQMAGQVQDSSNFNSPSFYCKNGIILYTNGLYQQNRADMCTICKKCHDSLSKGHIPKFSPANNMWLGDVPTELQGLTIPEEKLISLYRHNSCIIKLHSPFHSTTTAQTALKGNCITFLQNVPNIVSSLPLTLDDLCDIVKVVFVGAQRPERLHLKKILTVRKKKVVQALHWLKKYNVLYQNVEINMKSIAQLPEDDIPESIMSTIELKIGEEENSSERVGYVSDPLTNPMESTTSDTIPINNS</sequence>
<feature type="region of interest" description="Disordered" evidence="1">
    <location>
        <begin position="200"/>
        <end position="386"/>
    </location>
</feature>
<evidence type="ECO:0008006" key="6">
    <source>
        <dbReference type="Google" id="ProtNLM"/>
    </source>
</evidence>
<dbReference type="Pfam" id="PF21107">
    <property type="entry name" value="STPRs"/>
    <property type="match status" value="1"/>
</dbReference>
<organism evidence="4 5">
    <name type="scientific">Rotaria socialis</name>
    <dbReference type="NCBI Taxonomy" id="392032"/>
    <lineage>
        <taxon>Eukaryota</taxon>
        <taxon>Metazoa</taxon>
        <taxon>Spiralia</taxon>
        <taxon>Gnathifera</taxon>
        <taxon>Rotifera</taxon>
        <taxon>Eurotatoria</taxon>
        <taxon>Bdelloidea</taxon>
        <taxon>Philodinida</taxon>
        <taxon>Philodinidae</taxon>
        <taxon>Rotaria</taxon>
    </lineage>
</organism>
<reference evidence="4" key="1">
    <citation type="submission" date="2021-02" db="EMBL/GenBank/DDBJ databases">
        <authorList>
            <person name="Nowell W R."/>
        </authorList>
    </citation>
    <scope>NUCLEOTIDE SEQUENCE</scope>
</reference>
<feature type="compositionally biased region" description="Basic residues" evidence="1">
    <location>
        <begin position="367"/>
        <end position="379"/>
    </location>
</feature>
<feature type="domain" description="STPR" evidence="3">
    <location>
        <begin position="265"/>
        <end position="338"/>
    </location>
</feature>
<feature type="compositionally biased region" description="Basic and acidic residues" evidence="1">
    <location>
        <begin position="235"/>
        <end position="274"/>
    </location>
</feature>